<dbReference type="PROSITE" id="PS00455">
    <property type="entry name" value="AMP_BINDING"/>
    <property type="match status" value="1"/>
</dbReference>
<evidence type="ECO:0000259" key="4">
    <source>
        <dbReference type="Pfam" id="PF00501"/>
    </source>
</evidence>
<keyword evidence="6" id="KW-1185">Reference proteome</keyword>
<dbReference type="GO" id="GO:0005783">
    <property type="term" value="C:endoplasmic reticulum"/>
    <property type="evidence" value="ECO:0007669"/>
    <property type="project" value="TreeGrafter"/>
</dbReference>
<evidence type="ECO:0000256" key="2">
    <source>
        <dbReference type="ARBA" id="ARBA00022832"/>
    </source>
</evidence>
<dbReference type="PANTHER" id="PTHR43272:SF32">
    <property type="entry name" value="AMP-DEPENDENT SYNTHETASE_LIGASE DOMAIN-CONTAINING PROTEIN"/>
    <property type="match status" value="1"/>
</dbReference>
<dbReference type="STRING" id="448386.A0A2V3IGW4"/>
<dbReference type="AlphaFoldDB" id="A0A2V3IGW4"/>
<dbReference type="GO" id="GO:0016020">
    <property type="term" value="C:membrane"/>
    <property type="evidence" value="ECO:0007669"/>
    <property type="project" value="TreeGrafter"/>
</dbReference>
<evidence type="ECO:0000256" key="1">
    <source>
        <dbReference type="ARBA" id="ARBA00022598"/>
    </source>
</evidence>
<evidence type="ECO:0000256" key="3">
    <source>
        <dbReference type="ARBA" id="ARBA00023098"/>
    </source>
</evidence>
<reference evidence="5 6" key="1">
    <citation type="journal article" date="2018" name="Mol. Biol. Evol.">
        <title>Analysis of the draft genome of the red seaweed Gracilariopsis chorda provides insights into genome size evolution in Rhodophyta.</title>
        <authorList>
            <person name="Lee J."/>
            <person name="Yang E.C."/>
            <person name="Graf L."/>
            <person name="Yang J.H."/>
            <person name="Qiu H."/>
            <person name="Zel Zion U."/>
            <person name="Chan C.X."/>
            <person name="Stephens T.G."/>
            <person name="Weber A.P.M."/>
            <person name="Boo G.H."/>
            <person name="Boo S.M."/>
            <person name="Kim K.M."/>
            <person name="Shin Y."/>
            <person name="Jung M."/>
            <person name="Lee S.J."/>
            <person name="Yim H.S."/>
            <person name="Lee J.H."/>
            <person name="Bhattacharya D."/>
            <person name="Yoon H.S."/>
        </authorList>
    </citation>
    <scope>NUCLEOTIDE SEQUENCE [LARGE SCALE GENOMIC DNA]</scope>
    <source>
        <strain evidence="5 6">SKKU-2015</strain>
        <tissue evidence="5">Whole body</tissue>
    </source>
</reference>
<dbReference type="InterPro" id="IPR020845">
    <property type="entry name" value="AMP-binding_CS"/>
</dbReference>
<dbReference type="InterPro" id="IPR000873">
    <property type="entry name" value="AMP-dep_synth/lig_dom"/>
</dbReference>
<organism evidence="5 6">
    <name type="scientific">Gracilariopsis chorda</name>
    <dbReference type="NCBI Taxonomy" id="448386"/>
    <lineage>
        <taxon>Eukaryota</taxon>
        <taxon>Rhodophyta</taxon>
        <taxon>Florideophyceae</taxon>
        <taxon>Rhodymeniophycidae</taxon>
        <taxon>Gracilariales</taxon>
        <taxon>Gracilariaceae</taxon>
        <taxon>Gracilariopsis</taxon>
    </lineage>
</organism>
<keyword evidence="1 5" id="KW-0436">Ligase</keyword>
<dbReference type="Gene3D" id="3.40.50.12780">
    <property type="entry name" value="N-terminal domain of ligase-like"/>
    <property type="match status" value="1"/>
</dbReference>
<dbReference type="EMBL" id="NBIV01000221">
    <property type="protein sequence ID" value="PXF41346.1"/>
    <property type="molecule type" value="Genomic_DNA"/>
</dbReference>
<proteinExistence type="predicted"/>
<protein>
    <submittedName>
        <fullName evidence="5">Long-chain-fatty-acid--CoA ligase ACSBG2</fullName>
    </submittedName>
</protein>
<accession>A0A2V3IGW4</accession>
<dbReference type="Pfam" id="PF00501">
    <property type="entry name" value="AMP-binding"/>
    <property type="match status" value="1"/>
</dbReference>
<evidence type="ECO:0000313" key="6">
    <source>
        <dbReference type="Proteomes" id="UP000247409"/>
    </source>
</evidence>
<comment type="caution">
    <text evidence="5">The sequence shown here is derived from an EMBL/GenBank/DDBJ whole genome shotgun (WGS) entry which is preliminary data.</text>
</comment>
<gene>
    <name evidence="5" type="ORF">BWQ96_08961</name>
</gene>
<dbReference type="GO" id="GO:0004467">
    <property type="term" value="F:long-chain fatty acid-CoA ligase activity"/>
    <property type="evidence" value="ECO:0007669"/>
    <property type="project" value="TreeGrafter"/>
</dbReference>
<feature type="domain" description="AMP-dependent synthetase/ligase" evidence="4">
    <location>
        <begin position="34"/>
        <end position="449"/>
    </location>
</feature>
<sequence>MASLWATNVTDLRPIVGQRLNYPAETLSAAIAVAVEKDPERVLYTRANGQQYTLGQFYALARQVGKACLSFHLERFDGVAILGFNSVEWFAADVGAVLAGGLPSGIYTTNKAKIVSYILQDSRSRIIFVDDMQALEKVLSIVHECPNLKAIVIWGEVDLTKYPEHKELVYKWNDFIALADGVSDADLDARSSQQVPENVCKLIYTSGTTGPPKGVMVSHDNVVFTVRLVADFTGMTSADHLVSFLPCSHIAANVVDIAGPILGGFQLTFAEPDALKGSLVKTLKKIRPTVFVAVPRVYEKIQEKLLQIGAQSGPVKRAISSWAKSIGIAASQARDSGDDLMPWGYQLARMLVFDNVKKALGLDRCRLVVNTAAPLQNSTDAYFKSLDICIADVYGMSEATGPLTSNIGEYRAGSSGKPIRGCEVKVLKKDETGEGELCFRGRNIFVGYLHNPQETAKTIDDEGFIHSGDLGRIDEDGFITITGRAKELIVTAGGENVAPALAEATVRSELPALSRVLAVGDKKKFVSCLVVPYINDEGELVGPASEINPEIKTVAEAANDSAWEQYINEGLERANKHAISNAAKIRKFRMLPNDFSVDGGELTPSMKVKRRIVVHKYAELIDSMYA</sequence>
<dbReference type="SUPFAM" id="SSF56801">
    <property type="entry name" value="Acetyl-CoA synthetase-like"/>
    <property type="match status" value="1"/>
</dbReference>
<keyword evidence="2" id="KW-0276">Fatty acid metabolism</keyword>
<dbReference type="Pfam" id="PF23562">
    <property type="entry name" value="AMP-binding_C_3"/>
    <property type="match status" value="1"/>
</dbReference>
<dbReference type="OrthoDB" id="3633556at2759"/>
<dbReference type="InterPro" id="IPR042099">
    <property type="entry name" value="ANL_N_sf"/>
</dbReference>
<name>A0A2V3IGW4_9FLOR</name>
<dbReference type="Proteomes" id="UP000247409">
    <property type="component" value="Unassembled WGS sequence"/>
</dbReference>
<evidence type="ECO:0000313" key="5">
    <source>
        <dbReference type="EMBL" id="PXF41346.1"/>
    </source>
</evidence>
<keyword evidence="3" id="KW-0443">Lipid metabolism</keyword>
<dbReference type="PANTHER" id="PTHR43272">
    <property type="entry name" value="LONG-CHAIN-FATTY-ACID--COA LIGASE"/>
    <property type="match status" value="1"/>
</dbReference>